<feature type="domain" description="WGR" evidence="1">
    <location>
        <begin position="1"/>
        <end position="65"/>
    </location>
</feature>
<evidence type="ECO:0000313" key="2">
    <source>
        <dbReference type="EMBL" id="SPL62601.1"/>
    </source>
</evidence>
<sequence length="65" mass="7940">MARFYHLRIERDLFGLWVLHRNWGRIGTFGQTKVQSFADRSDAEKHFDKMMRLKVRRGYLHMEEA</sequence>
<dbReference type="Gene3D" id="2.20.140.10">
    <property type="entry name" value="WGR domain"/>
    <property type="match status" value="1"/>
</dbReference>
<reference evidence="3" key="1">
    <citation type="submission" date="2017-12" db="EMBL/GenBank/DDBJ databases">
        <authorList>
            <person name="Diaz M."/>
        </authorList>
    </citation>
    <scope>NUCLEOTIDE SEQUENCE [LARGE SCALE GENOMIC DNA]</scope>
    <source>
        <strain evidence="3">FI11154</strain>
    </source>
</reference>
<proteinExistence type="predicted"/>
<dbReference type="EMBL" id="OOFM01000003">
    <property type="protein sequence ID" value="SPL62601.1"/>
    <property type="molecule type" value="Genomic_DNA"/>
</dbReference>
<dbReference type="AlphaFoldDB" id="A0A2P9HES7"/>
<dbReference type="SUPFAM" id="SSF142921">
    <property type="entry name" value="WGR domain-like"/>
    <property type="match status" value="1"/>
</dbReference>
<evidence type="ECO:0000259" key="1">
    <source>
        <dbReference type="PROSITE" id="PS51977"/>
    </source>
</evidence>
<dbReference type="InterPro" id="IPR049809">
    <property type="entry name" value="YehF/YfeS-like_WGR"/>
</dbReference>
<name>A0A2P9HES7_9HYPH</name>
<evidence type="ECO:0000313" key="3">
    <source>
        <dbReference type="Proteomes" id="UP000246073"/>
    </source>
</evidence>
<dbReference type="SMART" id="SM00773">
    <property type="entry name" value="WGR"/>
    <property type="match status" value="1"/>
</dbReference>
<dbReference type="Proteomes" id="UP000246073">
    <property type="component" value="Unassembled WGS sequence"/>
</dbReference>
<dbReference type="PROSITE" id="PS51977">
    <property type="entry name" value="WGR"/>
    <property type="match status" value="1"/>
</dbReference>
<protein>
    <recommendedName>
        <fullName evidence="1">WGR domain-containing protein</fullName>
    </recommendedName>
</protein>
<organism evidence="2 3">
    <name type="scientific">Ochrobactrum soli</name>
    <dbReference type="NCBI Taxonomy" id="2448455"/>
    <lineage>
        <taxon>Bacteria</taxon>
        <taxon>Pseudomonadati</taxon>
        <taxon>Pseudomonadota</taxon>
        <taxon>Alphaproteobacteria</taxon>
        <taxon>Hyphomicrobiales</taxon>
        <taxon>Brucellaceae</taxon>
        <taxon>Brucella/Ochrobactrum group</taxon>
        <taxon>Ochrobactrum</taxon>
    </lineage>
</organism>
<gene>
    <name evidence="2" type="ORF">OHAE_5208</name>
</gene>
<dbReference type="CDD" id="cd07996">
    <property type="entry name" value="WGR_MMR_like"/>
    <property type="match status" value="1"/>
</dbReference>
<accession>A0A2P9HES7</accession>
<dbReference type="Pfam" id="PF05406">
    <property type="entry name" value="WGR"/>
    <property type="match status" value="1"/>
</dbReference>
<dbReference type="InterPro" id="IPR008893">
    <property type="entry name" value="WGR_domain"/>
</dbReference>
<dbReference type="InterPro" id="IPR036930">
    <property type="entry name" value="WGR_dom_sf"/>
</dbReference>